<feature type="transmembrane region" description="Helical" evidence="7">
    <location>
        <begin position="434"/>
        <end position="453"/>
    </location>
</feature>
<feature type="transmembrane region" description="Helical" evidence="7">
    <location>
        <begin position="149"/>
        <end position="171"/>
    </location>
</feature>
<keyword evidence="6 7" id="KW-0472">Membrane</keyword>
<keyword evidence="10" id="KW-1185">Reference proteome</keyword>
<feature type="transmembrane region" description="Helical" evidence="7">
    <location>
        <begin position="305"/>
        <end position="325"/>
    </location>
</feature>
<keyword evidence="4 7" id="KW-0812">Transmembrane</keyword>
<keyword evidence="3" id="KW-0813">Transport</keyword>
<dbReference type="FunFam" id="1.20.1250.20:FF:000134">
    <property type="entry name" value="MFS sugar transporter protein"/>
    <property type="match status" value="1"/>
</dbReference>
<evidence type="ECO:0000313" key="9">
    <source>
        <dbReference type="EMBL" id="QPG74619.1"/>
    </source>
</evidence>
<feature type="transmembrane region" description="Helical" evidence="7">
    <location>
        <begin position="114"/>
        <end position="137"/>
    </location>
</feature>
<feature type="transmembrane region" description="Helical" evidence="7">
    <location>
        <begin position="59"/>
        <end position="77"/>
    </location>
</feature>
<proteinExistence type="inferred from homology"/>
<dbReference type="InterPro" id="IPR050360">
    <property type="entry name" value="MFS_Sugar_Transporters"/>
</dbReference>
<evidence type="ECO:0000256" key="2">
    <source>
        <dbReference type="ARBA" id="ARBA00010992"/>
    </source>
</evidence>
<dbReference type="InterPro" id="IPR005828">
    <property type="entry name" value="MFS_sugar_transport-like"/>
</dbReference>
<dbReference type="InterPro" id="IPR020846">
    <property type="entry name" value="MFS_dom"/>
</dbReference>
<feature type="transmembrane region" description="Helical" evidence="7">
    <location>
        <begin position="367"/>
        <end position="392"/>
    </location>
</feature>
<sequence>MFTEKTKEGTVNSRRLMAVALFCAIINGCTMGVDQSMMNNLNMIDQYIDYFNLDSNMEGLFSAAINIGSVVGGFFASQLIEINVVGRKGGILISCLLTYLGVGLQTGAQNRAMFIIARIIIGIAVTINAVSAPTYVAEMVKAKYRGFFAGVYMASWYFAAIITTGISLGTYTLQSTWAWRGISLWQLCPSLFAVVILPFIPETPRFLVFVGREDDALDVLKKYHGNGLETELVKNEFLEIKNVLNYEKESKIGWIDLLKTKGNRMRMWIIFWMGVASQFTGSNIVGTYLGLFLDNSGITSTRKQIVINLTLQVCNFVFAILGSWLTEGWGRRPIIVYSTVFMGICLFIMGALQSKFSDGSSTAGSNALIFMVYLFSVTYAFSFTPLCISYPVEIVNYSIRTKGMAISQIVTFAFGFFNQYALPIALDHISWKYYMINGTYNFLQALLFYFIIVEVKGLTLEEIDEKFDGVSHTHVPILDSRENSVEDSADSDKDKV</sequence>
<evidence type="ECO:0000256" key="7">
    <source>
        <dbReference type="SAM" id="Phobius"/>
    </source>
</evidence>
<evidence type="ECO:0000256" key="4">
    <source>
        <dbReference type="ARBA" id="ARBA00022692"/>
    </source>
</evidence>
<feature type="transmembrane region" description="Helical" evidence="7">
    <location>
        <begin position="404"/>
        <end position="422"/>
    </location>
</feature>
<dbReference type="PROSITE" id="PS50850">
    <property type="entry name" value="MFS"/>
    <property type="match status" value="1"/>
</dbReference>
<dbReference type="OrthoDB" id="6133115at2759"/>
<feature type="transmembrane region" description="Helical" evidence="7">
    <location>
        <begin position="89"/>
        <end position="108"/>
    </location>
</feature>
<feature type="domain" description="Major facilitator superfamily (MFS) profile" evidence="8">
    <location>
        <begin position="20"/>
        <end position="456"/>
    </location>
</feature>
<dbReference type="Pfam" id="PF00083">
    <property type="entry name" value="Sugar_tr"/>
    <property type="match status" value="1"/>
</dbReference>
<comment type="subcellular location">
    <subcellularLocation>
        <location evidence="1">Membrane</location>
        <topology evidence="1">Multi-pass membrane protein</topology>
    </subcellularLocation>
</comment>
<dbReference type="Gene3D" id="1.20.1250.20">
    <property type="entry name" value="MFS general substrate transporter like domains"/>
    <property type="match status" value="1"/>
</dbReference>
<dbReference type="EMBL" id="CP064812">
    <property type="protein sequence ID" value="QPG74619.1"/>
    <property type="molecule type" value="Genomic_DNA"/>
</dbReference>
<feature type="transmembrane region" description="Helical" evidence="7">
    <location>
        <begin position="334"/>
        <end position="352"/>
    </location>
</feature>
<organism evidence="9 10">
    <name type="scientific">Eeniella nana</name>
    <name type="common">Yeast</name>
    <name type="synonym">Brettanomyces nanus</name>
    <dbReference type="NCBI Taxonomy" id="13502"/>
    <lineage>
        <taxon>Eukaryota</taxon>
        <taxon>Fungi</taxon>
        <taxon>Dikarya</taxon>
        <taxon>Ascomycota</taxon>
        <taxon>Saccharomycotina</taxon>
        <taxon>Pichiomycetes</taxon>
        <taxon>Pichiales</taxon>
        <taxon>Pichiaceae</taxon>
        <taxon>Brettanomyces</taxon>
    </lineage>
</organism>
<evidence type="ECO:0000313" key="10">
    <source>
        <dbReference type="Proteomes" id="UP000662931"/>
    </source>
</evidence>
<dbReference type="SUPFAM" id="SSF103473">
    <property type="entry name" value="MFS general substrate transporter"/>
    <property type="match status" value="1"/>
</dbReference>
<reference evidence="9" key="1">
    <citation type="submission" date="2020-10" db="EMBL/GenBank/DDBJ databases">
        <authorList>
            <person name="Roach M.J.R."/>
        </authorList>
    </citation>
    <scope>NUCLEOTIDE SEQUENCE</scope>
    <source>
        <strain evidence="9">CBS 1945</strain>
    </source>
</reference>
<name>A0A875S4C1_EENNA</name>
<dbReference type="KEGG" id="bnn:FOA43_001951"/>
<gene>
    <name evidence="9" type="ORF">FOA43_001951</name>
</gene>
<dbReference type="PANTHER" id="PTHR48022">
    <property type="entry name" value="PLASTIDIC GLUCOSE TRANSPORTER 4"/>
    <property type="match status" value="1"/>
</dbReference>
<dbReference type="GeneID" id="62195352"/>
<evidence type="ECO:0000256" key="1">
    <source>
        <dbReference type="ARBA" id="ARBA00004141"/>
    </source>
</evidence>
<evidence type="ECO:0000256" key="6">
    <source>
        <dbReference type="ARBA" id="ARBA00023136"/>
    </source>
</evidence>
<dbReference type="GO" id="GO:0016020">
    <property type="term" value="C:membrane"/>
    <property type="evidence" value="ECO:0007669"/>
    <property type="project" value="UniProtKB-SubCell"/>
</dbReference>
<keyword evidence="5 7" id="KW-1133">Transmembrane helix</keyword>
<dbReference type="GO" id="GO:0005351">
    <property type="term" value="F:carbohydrate:proton symporter activity"/>
    <property type="evidence" value="ECO:0007669"/>
    <property type="project" value="TreeGrafter"/>
</dbReference>
<accession>A0A875S4C1</accession>
<comment type="similarity">
    <text evidence="2">Belongs to the major facilitator superfamily. Sugar transporter (TC 2.A.1.1) family.</text>
</comment>
<evidence type="ECO:0000256" key="5">
    <source>
        <dbReference type="ARBA" id="ARBA00022989"/>
    </source>
</evidence>
<dbReference type="InterPro" id="IPR036259">
    <property type="entry name" value="MFS_trans_sf"/>
</dbReference>
<evidence type="ECO:0000256" key="3">
    <source>
        <dbReference type="ARBA" id="ARBA00022448"/>
    </source>
</evidence>
<dbReference type="AlphaFoldDB" id="A0A875S4C1"/>
<dbReference type="RefSeq" id="XP_038778184.1">
    <property type="nucleotide sequence ID" value="XM_038922256.1"/>
</dbReference>
<feature type="transmembrane region" description="Helical" evidence="7">
    <location>
        <begin position="177"/>
        <end position="200"/>
    </location>
</feature>
<evidence type="ECO:0000259" key="8">
    <source>
        <dbReference type="PROSITE" id="PS50850"/>
    </source>
</evidence>
<protein>
    <recommendedName>
        <fullName evidence="8">Major facilitator superfamily (MFS) profile domain-containing protein</fullName>
    </recommendedName>
</protein>
<feature type="transmembrane region" description="Helical" evidence="7">
    <location>
        <begin position="269"/>
        <end position="293"/>
    </location>
</feature>
<feature type="transmembrane region" description="Helical" evidence="7">
    <location>
        <begin position="16"/>
        <end position="33"/>
    </location>
</feature>
<dbReference type="PANTHER" id="PTHR48022:SF64">
    <property type="entry name" value="MAJOR FACILITATOR SUPERFAMILY (MFS) PROFILE DOMAIN-CONTAINING PROTEIN"/>
    <property type="match status" value="1"/>
</dbReference>
<dbReference type="Proteomes" id="UP000662931">
    <property type="component" value="Chromosome 1"/>
</dbReference>